<dbReference type="EMBL" id="BAAAVS010000002">
    <property type="protein sequence ID" value="GAA3024767.1"/>
    <property type="molecule type" value="Genomic_DNA"/>
</dbReference>
<dbReference type="SUPFAM" id="SSF52151">
    <property type="entry name" value="FabD/lysophospholipase-like"/>
    <property type="match status" value="2"/>
</dbReference>
<sequence length="970" mass="102149">MSATEPDRPPDGSGFSAAGRTRNPRLDAALIVGFLVGVALTTWFGLRASAPGIVGYEFTGDPGARAGELDRAVGSDFGFIVGYTLALGALCVFLRTRTFSVTLRTAITALLGMLAVAALADVAEDIALLAHNGAWSAPFATLKWVMIVPVLLIIPGAIGYAGRWYFSRKWLIHSRSEVPDVAYVFAPPREDESAQQYRWRRAYWVPTVADPIRSDTSAVCLSGGGIRAGSVALGALQALSGNPSANADDATNDVLAATDYLISVSGGGFLSGAFLQAAHRPPGTSVWPAGMSEALGATNPAAIPDEPLPVDESFKRGSVEYDRVRRHASYIADSPAELAAALAIVAKNMILSLAVVFVPAVVLGALLGTLYARVPVSAVELDSAWSTRTPNTVPALVVVGVAAALSVLSLVAANLAEATSTRRWAMNLNQVFTRIGQLAATAAAIIALATFAIPWAMRVVWSSGGPSGPAGVAGPVSSVLVLNYVAVLVAILWRNRGSVSGFFARMRGTPAAPRQAVPQGVVQLLIVLVTLVVLALAWLLTVAVVAAWAVRGATPGSPDTGKVVGVGVGALAVLAVLALFDVTSTSLHPFYRRRLATAFAMRRIRLRDGQLRAVPYPPSESTELSLFAEPRRTHLTWPAPADPPHHGLTTPVFVFAAAAAVSGEDKPASGQNAVSYAFSADYVGGPDLGWLKTESLAQIVPTRIRRDLTVQAAIAISGAAFGSAMGRAARGYQALLAVSGARLGSWLPNPRFLFQSRFEHDNPAWPHGLPTFRGISYLFREVFGSHSGHGRLVQISDGGHYENLGLVEALRRRCTTIVAIDASGDTPPDLTTFAEAVRLAEAELGVRFAIDDDYSPARLAPGTADRAIAADVTAELVARLADSPIVRVRFTYPDSAGGRSGVLILAKAILTADLPPWLLTYADNNPVFPHDATSDQWFNEGQFAAYTELGRQIGAKARQALNPLTGGQSH</sequence>
<feature type="transmembrane region" description="Helical" evidence="2">
    <location>
        <begin position="472"/>
        <end position="493"/>
    </location>
</feature>
<feature type="transmembrane region" description="Helical" evidence="2">
    <location>
        <begin position="144"/>
        <end position="166"/>
    </location>
</feature>
<organism evidence="3 4">
    <name type="scientific">Gordonia defluvii</name>
    <dbReference type="NCBI Taxonomy" id="283718"/>
    <lineage>
        <taxon>Bacteria</taxon>
        <taxon>Bacillati</taxon>
        <taxon>Actinomycetota</taxon>
        <taxon>Actinomycetes</taxon>
        <taxon>Mycobacteriales</taxon>
        <taxon>Gordoniaceae</taxon>
        <taxon>Gordonia</taxon>
    </lineage>
</organism>
<protein>
    <recommendedName>
        <fullName evidence="5">PNPLA domain-containing protein</fullName>
    </recommendedName>
</protein>
<evidence type="ECO:0000256" key="2">
    <source>
        <dbReference type="SAM" id="Phobius"/>
    </source>
</evidence>
<accession>A0ABP6KV96</accession>
<dbReference type="PANTHER" id="PTHR10728">
    <property type="entry name" value="CYTOSOLIC PHOSPHOLIPASE A2"/>
    <property type="match status" value="1"/>
</dbReference>
<dbReference type="Gene3D" id="3.40.1090.10">
    <property type="entry name" value="Cytosolic phospholipase A2 catalytic domain"/>
    <property type="match status" value="1"/>
</dbReference>
<evidence type="ECO:0000256" key="1">
    <source>
        <dbReference type="SAM" id="MobiDB-lite"/>
    </source>
</evidence>
<dbReference type="Proteomes" id="UP001501035">
    <property type="component" value="Unassembled WGS sequence"/>
</dbReference>
<evidence type="ECO:0000313" key="3">
    <source>
        <dbReference type="EMBL" id="GAA3024767.1"/>
    </source>
</evidence>
<feature type="transmembrane region" description="Helical" evidence="2">
    <location>
        <begin position="437"/>
        <end position="457"/>
    </location>
</feature>
<gene>
    <name evidence="3" type="ORF">GCM10010528_03410</name>
</gene>
<keyword evidence="4" id="KW-1185">Reference proteome</keyword>
<dbReference type="PANTHER" id="PTHR10728:SF40">
    <property type="entry name" value="PATATIN FAMILY PROTEIN"/>
    <property type="match status" value="1"/>
</dbReference>
<evidence type="ECO:0000313" key="4">
    <source>
        <dbReference type="Proteomes" id="UP001501035"/>
    </source>
</evidence>
<feature type="region of interest" description="Disordered" evidence="1">
    <location>
        <begin position="1"/>
        <end position="20"/>
    </location>
</feature>
<dbReference type="InterPro" id="IPR016035">
    <property type="entry name" value="Acyl_Trfase/lysoPLipase"/>
</dbReference>
<feature type="transmembrane region" description="Helical" evidence="2">
    <location>
        <begin position="524"/>
        <end position="551"/>
    </location>
</feature>
<feature type="compositionally biased region" description="Basic and acidic residues" evidence="1">
    <location>
        <begin position="1"/>
        <end position="10"/>
    </location>
</feature>
<proteinExistence type="predicted"/>
<feature type="transmembrane region" description="Helical" evidence="2">
    <location>
        <begin position="101"/>
        <end position="120"/>
    </location>
</feature>
<comment type="caution">
    <text evidence="3">The sequence shown here is derived from an EMBL/GenBank/DDBJ whole genome shotgun (WGS) entry which is preliminary data.</text>
</comment>
<feature type="transmembrane region" description="Helical" evidence="2">
    <location>
        <begin position="392"/>
        <end position="416"/>
    </location>
</feature>
<reference evidence="4" key="1">
    <citation type="journal article" date="2019" name="Int. J. Syst. Evol. Microbiol.">
        <title>The Global Catalogue of Microorganisms (GCM) 10K type strain sequencing project: providing services to taxonomists for standard genome sequencing and annotation.</title>
        <authorList>
            <consortium name="The Broad Institute Genomics Platform"/>
            <consortium name="The Broad Institute Genome Sequencing Center for Infectious Disease"/>
            <person name="Wu L."/>
            <person name="Ma J."/>
        </authorList>
    </citation>
    <scope>NUCLEOTIDE SEQUENCE [LARGE SCALE GENOMIC DNA]</scope>
    <source>
        <strain evidence="4">JCM 14234</strain>
    </source>
</reference>
<feature type="transmembrane region" description="Helical" evidence="2">
    <location>
        <begin position="28"/>
        <end position="46"/>
    </location>
</feature>
<keyword evidence="2" id="KW-0812">Transmembrane</keyword>
<name>A0ABP6KV96_9ACTN</name>
<feature type="transmembrane region" description="Helical" evidence="2">
    <location>
        <begin position="563"/>
        <end position="584"/>
    </location>
</feature>
<feature type="transmembrane region" description="Helical" evidence="2">
    <location>
        <begin position="350"/>
        <end position="372"/>
    </location>
</feature>
<keyword evidence="2" id="KW-1133">Transmembrane helix</keyword>
<feature type="transmembrane region" description="Helical" evidence="2">
    <location>
        <begin position="77"/>
        <end position="94"/>
    </location>
</feature>
<keyword evidence="2" id="KW-0472">Membrane</keyword>
<dbReference type="RefSeq" id="WP_290703971.1">
    <property type="nucleotide sequence ID" value="NZ_BAAAVS010000002.1"/>
</dbReference>
<evidence type="ECO:0008006" key="5">
    <source>
        <dbReference type="Google" id="ProtNLM"/>
    </source>
</evidence>